<evidence type="ECO:0000313" key="2">
    <source>
        <dbReference type="Proteomes" id="UP000719766"/>
    </source>
</evidence>
<dbReference type="AlphaFoldDB" id="A0A9P7DNM5"/>
<dbReference type="EMBL" id="JABBWE010000011">
    <property type="protein sequence ID" value="KAG1799339.1"/>
    <property type="molecule type" value="Genomic_DNA"/>
</dbReference>
<evidence type="ECO:0000313" key="1">
    <source>
        <dbReference type="EMBL" id="KAG1799339.1"/>
    </source>
</evidence>
<dbReference type="GeneID" id="64591211"/>
<gene>
    <name evidence="1" type="ORF">HD556DRAFT_1231615</name>
</gene>
<reference evidence="1" key="1">
    <citation type="journal article" date="2020" name="New Phytol.">
        <title>Comparative genomics reveals dynamic genome evolution in host specialist ectomycorrhizal fungi.</title>
        <authorList>
            <person name="Lofgren L.A."/>
            <person name="Nguyen N.H."/>
            <person name="Vilgalys R."/>
            <person name="Ruytinx J."/>
            <person name="Liao H.L."/>
            <person name="Branco S."/>
            <person name="Kuo A."/>
            <person name="LaButti K."/>
            <person name="Lipzen A."/>
            <person name="Andreopoulos W."/>
            <person name="Pangilinan J."/>
            <person name="Riley R."/>
            <person name="Hundley H."/>
            <person name="Na H."/>
            <person name="Barry K."/>
            <person name="Grigoriev I.V."/>
            <person name="Stajich J.E."/>
            <person name="Kennedy P.G."/>
        </authorList>
    </citation>
    <scope>NUCLEOTIDE SEQUENCE</scope>
    <source>
        <strain evidence="1">S12</strain>
    </source>
</reference>
<protein>
    <submittedName>
        <fullName evidence="1">Uncharacterized protein</fullName>
    </submittedName>
</protein>
<dbReference type="Proteomes" id="UP000719766">
    <property type="component" value="Unassembled WGS sequence"/>
</dbReference>
<dbReference type="RefSeq" id="XP_041163738.1">
    <property type="nucleotide sequence ID" value="XM_041297447.1"/>
</dbReference>
<proteinExistence type="predicted"/>
<keyword evidence="2" id="KW-1185">Reference proteome</keyword>
<dbReference type="OrthoDB" id="2928561at2759"/>
<sequence>MTPLNAERQPHPKCLEETRVNLLELIYGLLDKREMSQIIWLHGTACVGKSAVTFTVAERMKGLKMTEETKTETRLAVSRSAYASRHMTLSPYIYVAFCIT</sequence>
<accession>A0A9P7DNM5</accession>
<organism evidence="1 2">
    <name type="scientific">Suillus plorans</name>
    <dbReference type="NCBI Taxonomy" id="116603"/>
    <lineage>
        <taxon>Eukaryota</taxon>
        <taxon>Fungi</taxon>
        <taxon>Dikarya</taxon>
        <taxon>Basidiomycota</taxon>
        <taxon>Agaricomycotina</taxon>
        <taxon>Agaricomycetes</taxon>
        <taxon>Agaricomycetidae</taxon>
        <taxon>Boletales</taxon>
        <taxon>Suillineae</taxon>
        <taxon>Suillaceae</taxon>
        <taxon>Suillus</taxon>
    </lineage>
</organism>
<name>A0A9P7DNM5_9AGAM</name>
<comment type="caution">
    <text evidence="1">The sequence shown here is derived from an EMBL/GenBank/DDBJ whole genome shotgun (WGS) entry which is preliminary data.</text>
</comment>